<evidence type="ECO:0000313" key="3">
    <source>
        <dbReference type="Proteomes" id="UP001374584"/>
    </source>
</evidence>
<evidence type="ECO:0000256" key="1">
    <source>
        <dbReference type="SAM" id="Phobius"/>
    </source>
</evidence>
<accession>A0AAN9RI72</accession>
<proteinExistence type="predicted"/>
<keyword evidence="1" id="KW-1133">Transmembrane helix</keyword>
<keyword evidence="1" id="KW-0812">Transmembrane</keyword>
<protein>
    <submittedName>
        <fullName evidence="2">Uncharacterized protein</fullName>
    </submittedName>
</protein>
<reference evidence="2 3" key="1">
    <citation type="submission" date="2024-01" db="EMBL/GenBank/DDBJ databases">
        <title>The genomes of 5 underutilized Papilionoideae crops provide insights into root nodulation and disease resistanc.</title>
        <authorList>
            <person name="Jiang F."/>
        </authorList>
    </citation>
    <scope>NUCLEOTIDE SEQUENCE [LARGE SCALE GENOMIC DNA]</scope>
    <source>
        <strain evidence="2">JINMINGXINNONG_FW02</strain>
        <tissue evidence="2">Leaves</tissue>
    </source>
</reference>
<sequence>MWITWLIQVQIHHVYLSCLYVKYYSSLFGLISSKLLLEIYKNNNYCSNKLKKIGALFLAFAEVLALLWFVLIALSLLRFSLL</sequence>
<name>A0AAN9RI72_PHACN</name>
<keyword evidence="1" id="KW-0472">Membrane</keyword>
<keyword evidence="3" id="KW-1185">Reference proteome</keyword>
<dbReference type="Proteomes" id="UP001374584">
    <property type="component" value="Unassembled WGS sequence"/>
</dbReference>
<comment type="caution">
    <text evidence="2">The sequence shown here is derived from an EMBL/GenBank/DDBJ whole genome shotgun (WGS) entry which is preliminary data.</text>
</comment>
<dbReference type="AlphaFoldDB" id="A0AAN9RI72"/>
<gene>
    <name evidence="2" type="ORF">VNO80_05584</name>
</gene>
<evidence type="ECO:0000313" key="2">
    <source>
        <dbReference type="EMBL" id="KAK7372212.1"/>
    </source>
</evidence>
<feature type="transmembrane region" description="Helical" evidence="1">
    <location>
        <begin position="53"/>
        <end position="77"/>
    </location>
</feature>
<organism evidence="2 3">
    <name type="scientific">Phaseolus coccineus</name>
    <name type="common">Scarlet runner bean</name>
    <name type="synonym">Phaseolus multiflorus</name>
    <dbReference type="NCBI Taxonomy" id="3886"/>
    <lineage>
        <taxon>Eukaryota</taxon>
        <taxon>Viridiplantae</taxon>
        <taxon>Streptophyta</taxon>
        <taxon>Embryophyta</taxon>
        <taxon>Tracheophyta</taxon>
        <taxon>Spermatophyta</taxon>
        <taxon>Magnoliopsida</taxon>
        <taxon>eudicotyledons</taxon>
        <taxon>Gunneridae</taxon>
        <taxon>Pentapetalae</taxon>
        <taxon>rosids</taxon>
        <taxon>fabids</taxon>
        <taxon>Fabales</taxon>
        <taxon>Fabaceae</taxon>
        <taxon>Papilionoideae</taxon>
        <taxon>50 kb inversion clade</taxon>
        <taxon>NPAAA clade</taxon>
        <taxon>indigoferoid/millettioid clade</taxon>
        <taxon>Phaseoleae</taxon>
        <taxon>Phaseolus</taxon>
    </lineage>
</organism>
<feature type="transmembrane region" description="Helical" evidence="1">
    <location>
        <begin position="12"/>
        <end position="32"/>
    </location>
</feature>
<dbReference type="EMBL" id="JAYMYR010000003">
    <property type="protein sequence ID" value="KAK7372212.1"/>
    <property type="molecule type" value="Genomic_DNA"/>
</dbReference>